<sequence>MHRQFVHSLPSKEKVLKCIVGDRVSFPSAVRSNVFLNKDNRRVAKVVGEIDVLSSRLRGRLQWDRSTGLFSITDLNRDDSGLFKADYWDGRSSDFIYQLTVYDPVSTPQVSSRNKMKPTCSVLCSVENGREVTLSWQREGETLNSTSSPDLNSPLSLPLEIEENSAPYSCVATNPVSNMTVTVNPEEFCLDPVSTPQVSSRNKMKLTCSVLCSVENGREVTLSWQREGETLYLTSSPDLNTPLSLPLEIEENSAPYSCVATNPVSNKTVTVKPEEFCLDSVSKPRITSTALEGNRGRYCVVLCSVENGREVTLSWQREGETLSHTSSPDLNTPLSLLLKRDDPNSTYSCVATNPVSEKRTDLNTSELCRVDCSDHKGEGMIQSFIYKPVSAPALMLRAIFTQTCTIMMWL</sequence>
<evidence type="ECO:0000313" key="3">
    <source>
        <dbReference type="Proteomes" id="UP000829720"/>
    </source>
</evidence>
<dbReference type="InterPro" id="IPR036179">
    <property type="entry name" value="Ig-like_dom_sf"/>
</dbReference>
<proteinExistence type="predicted"/>
<name>A0A8T3CW18_9TELE</name>
<feature type="domain" description="Ig-like" evidence="1">
    <location>
        <begin position="104"/>
        <end position="182"/>
    </location>
</feature>
<dbReference type="AlphaFoldDB" id="A0A8T3CW18"/>
<dbReference type="InterPro" id="IPR013783">
    <property type="entry name" value="Ig-like_fold"/>
</dbReference>
<dbReference type="PANTHER" id="PTHR21063:SF4">
    <property type="entry name" value="CD48 ANTIGEN-RELATED"/>
    <property type="match status" value="1"/>
</dbReference>
<protein>
    <recommendedName>
        <fullName evidence="1">Ig-like domain-containing protein</fullName>
    </recommendedName>
</protein>
<dbReference type="CDD" id="cd00096">
    <property type="entry name" value="Ig"/>
    <property type="match status" value="1"/>
</dbReference>
<dbReference type="InterPro" id="IPR007110">
    <property type="entry name" value="Ig-like_dom"/>
</dbReference>
<dbReference type="EMBL" id="JAERUA010000018">
    <property type="protein sequence ID" value="KAI1887857.1"/>
    <property type="molecule type" value="Genomic_DNA"/>
</dbReference>
<reference evidence="2" key="1">
    <citation type="submission" date="2021-01" db="EMBL/GenBank/DDBJ databases">
        <authorList>
            <person name="Zahm M."/>
            <person name="Roques C."/>
            <person name="Cabau C."/>
            <person name="Klopp C."/>
            <person name="Donnadieu C."/>
            <person name="Jouanno E."/>
            <person name="Lampietro C."/>
            <person name="Louis A."/>
            <person name="Herpin A."/>
            <person name="Echchiki A."/>
            <person name="Berthelot C."/>
            <person name="Parey E."/>
            <person name="Roest-Crollius H."/>
            <person name="Braasch I."/>
            <person name="Postlethwait J."/>
            <person name="Bobe J."/>
            <person name="Montfort J."/>
            <person name="Bouchez O."/>
            <person name="Begum T."/>
            <person name="Mejri S."/>
            <person name="Adams A."/>
            <person name="Chen W.-J."/>
            <person name="Guiguen Y."/>
        </authorList>
    </citation>
    <scope>NUCLEOTIDE SEQUENCE</scope>
    <source>
        <tissue evidence="2">Blood</tissue>
    </source>
</reference>
<dbReference type="PROSITE" id="PS50835">
    <property type="entry name" value="IG_LIKE"/>
    <property type="match status" value="3"/>
</dbReference>
<feature type="domain" description="Ig-like" evidence="1">
    <location>
        <begin position="284"/>
        <end position="365"/>
    </location>
</feature>
<dbReference type="PANTHER" id="PTHR21063">
    <property type="entry name" value="LFA-3"/>
    <property type="match status" value="1"/>
</dbReference>
<dbReference type="OrthoDB" id="9835793at2759"/>
<evidence type="ECO:0000259" key="1">
    <source>
        <dbReference type="PROSITE" id="PS50835"/>
    </source>
</evidence>
<gene>
    <name evidence="2" type="ORF">AGOR_G00194820</name>
</gene>
<organism evidence="2 3">
    <name type="scientific">Albula goreensis</name>
    <dbReference type="NCBI Taxonomy" id="1534307"/>
    <lineage>
        <taxon>Eukaryota</taxon>
        <taxon>Metazoa</taxon>
        <taxon>Chordata</taxon>
        <taxon>Craniata</taxon>
        <taxon>Vertebrata</taxon>
        <taxon>Euteleostomi</taxon>
        <taxon>Actinopterygii</taxon>
        <taxon>Neopterygii</taxon>
        <taxon>Teleostei</taxon>
        <taxon>Albuliformes</taxon>
        <taxon>Albulidae</taxon>
        <taxon>Albula</taxon>
    </lineage>
</organism>
<comment type="caution">
    <text evidence="2">The sequence shown here is derived from an EMBL/GenBank/DDBJ whole genome shotgun (WGS) entry which is preliminary data.</text>
</comment>
<dbReference type="Gene3D" id="2.60.40.10">
    <property type="entry name" value="Immunoglobulins"/>
    <property type="match status" value="4"/>
</dbReference>
<dbReference type="SUPFAM" id="SSF48726">
    <property type="entry name" value="Immunoglobulin"/>
    <property type="match status" value="3"/>
</dbReference>
<accession>A0A8T3CW18</accession>
<feature type="domain" description="Ig-like" evidence="1">
    <location>
        <begin position="185"/>
        <end position="270"/>
    </location>
</feature>
<dbReference type="Proteomes" id="UP000829720">
    <property type="component" value="Unassembled WGS sequence"/>
</dbReference>
<evidence type="ECO:0000313" key="2">
    <source>
        <dbReference type="EMBL" id="KAI1887857.1"/>
    </source>
</evidence>
<keyword evidence="3" id="KW-1185">Reference proteome</keyword>